<dbReference type="Gene3D" id="1.20.5.170">
    <property type="match status" value="1"/>
</dbReference>
<dbReference type="PANTHER" id="PTHR40621:SF9">
    <property type="entry name" value="MEAB PROTEIN"/>
    <property type="match status" value="1"/>
</dbReference>
<feature type="coiled-coil region" evidence="3">
    <location>
        <begin position="89"/>
        <end position="116"/>
    </location>
</feature>
<evidence type="ECO:0000313" key="6">
    <source>
        <dbReference type="EMBL" id="OKL60297.1"/>
    </source>
</evidence>
<feature type="domain" description="BZIP" evidence="5">
    <location>
        <begin position="70"/>
        <end position="84"/>
    </location>
</feature>
<comment type="subcellular location">
    <subcellularLocation>
        <location evidence="1">Nucleus</location>
    </subcellularLocation>
</comment>
<dbReference type="InterPro" id="IPR046347">
    <property type="entry name" value="bZIP_sf"/>
</dbReference>
<evidence type="ECO:0000256" key="1">
    <source>
        <dbReference type="ARBA" id="ARBA00004123"/>
    </source>
</evidence>
<reference evidence="6 7" key="1">
    <citation type="submission" date="2015-06" db="EMBL/GenBank/DDBJ databases">
        <title>Talaromyces atroroseus IBT 11181 draft genome.</title>
        <authorList>
            <person name="Rasmussen K.B."/>
            <person name="Rasmussen S."/>
            <person name="Petersen B."/>
            <person name="Sicheritz-Ponten T."/>
            <person name="Mortensen U.H."/>
            <person name="Thrane U."/>
        </authorList>
    </citation>
    <scope>NUCLEOTIDE SEQUENCE [LARGE SCALE GENOMIC DNA]</scope>
    <source>
        <strain evidence="6 7">IBT 11181</strain>
    </source>
</reference>
<feature type="region of interest" description="Disordered" evidence="4">
    <location>
        <begin position="1"/>
        <end position="81"/>
    </location>
</feature>
<dbReference type="EMBL" id="LFMY01000005">
    <property type="protein sequence ID" value="OKL60297.1"/>
    <property type="molecule type" value="Genomic_DNA"/>
</dbReference>
<keyword evidence="3" id="KW-0175">Coiled coil</keyword>
<feature type="compositionally biased region" description="Low complexity" evidence="4">
    <location>
        <begin position="201"/>
        <end position="224"/>
    </location>
</feature>
<keyword evidence="2" id="KW-0539">Nucleus</keyword>
<dbReference type="OrthoDB" id="2285533at2759"/>
<sequence>MVSTAEAGPMHDNDVSMDAIIPKTEPTQDGNVSISSSVSTPEPEEQNQDVAQTQKRKGGRKPIYATSEERKQRNRQAQAAFRERRTEYIKQLESTIKRNEESLQSLQQSHRSAADECLMLRYKNSLLERILMEKGIDVQAELRLKTGSNSTTIPSMKSNAAKQPLPLERAALSRTSTQRRQASGAIAPKSDLSHQRDGAYSTSSPQPQPTPSSHVSSPSTGRSPGFALQGAMSPKGSEFRQRNQPPLLPHPRDFTQHSPLGVGQMRSMDSYASATQSMMSGGAMTPHLQSYYSAPFQKRYDQLEQEYDAQADMLDDADNAENGSEANAYVTDFSRPPVPTGQGRVGLPGVSSIQADGDQGMYNTGSSLFSQFEPVLDSDTFGLSASMHFQTPFSYEQEMLRQ</sequence>
<evidence type="ECO:0000256" key="4">
    <source>
        <dbReference type="SAM" id="MobiDB-lite"/>
    </source>
</evidence>
<dbReference type="SUPFAM" id="SSF57959">
    <property type="entry name" value="Leucine zipper domain"/>
    <property type="match status" value="1"/>
</dbReference>
<dbReference type="RefSeq" id="XP_020120418.1">
    <property type="nucleotide sequence ID" value="XM_020266355.1"/>
</dbReference>
<protein>
    <recommendedName>
        <fullName evidence="5">BZIP domain-containing protein</fullName>
    </recommendedName>
</protein>
<dbReference type="PROSITE" id="PS00036">
    <property type="entry name" value="BZIP_BASIC"/>
    <property type="match status" value="1"/>
</dbReference>
<evidence type="ECO:0000256" key="2">
    <source>
        <dbReference type="ARBA" id="ARBA00023242"/>
    </source>
</evidence>
<dbReference type="GO" id="GO:0000976">
    <property type="term" value="F:transcription cis-regulatory region binding"/>
    <property type="evidence" value="ECO:0007669"/>
    <property type="project" value="InterPro"/>
</dbReference>
<dbReference type="Proteomes" id="UP000214365">
    <property type="component" value="Unassembled WGS sequence"/>
</dbReference>
<dbReference type="GO" id="GO:0001228">
    <property type="term" value="F:DNA-binding transcription activator activity, RNA polymerase II-specific"/>
    <property type="evidence" value="ECO:0007669"/>
    <property type="project" value="TreeGrafter"/>
</dbReference>
<comment type="caution">
    <text evidence="6">The sequence shown here is derived from an EMBL/GenBank/DDBJ whole genome shotgun (WGS) entry which is preliminary data.</text>
</comment>
<name>A0A1Q5Q844_TALAT</name>
<proteinExistence type="predicted"/>
<accession>A0A1Q5Q844</accession>
<dbReference type="CDD" id="cd14688">
    <property type="entry name" value="bZIP_YAP"/>
    <property type="match status" value="1"/>
</dbReference>
<gene>
    <name evidence="6" type="ORF">UA08_04072</name>
</gene>
<dbReference type="InterPro" id="IPR004827">
    <property type="entry name" value="bZIP"/>
</dbReference>
<evidence type="ECO:0000259" key="5">
    <source>
        <dbReference type="PROSITE" id="PS00036"/>
    </source>
</evidence>
<organism evidence="6 7">
    <name type="scientific">Talaromyces atroroseus</name>
    <dbReference type="NCBI Taxonomy" id="1441469"/>
    <lineage>
        <taxon>Eukaryota</taxon>
        <taxon>Fungi</taxon>
        <taxon>Dikarya</taxon>
        <taxon>Ascomycota</taxon>
        <taxon>Pezizomycotina</taxon>
        <taxon>Eurotiomycetes</taxon>
        <taxon>Eurotiomycetidae</taxon>
        <taxon>Eurotiales</taxon>
        <taxon>Trichocomaceae</taxon>
        <taxon>Talaromyces</taxon>
        <taxon>Talaromyces sect. Trachyspermi</taxon>
    </lineage>
</organism>
<keyword evidence="7" id="KW-1185">Reference proteome</keyword>
<dbReference type="AlphaFoldDB" id="A0A1Q5Q844"/>
<dbReference type="STRING" id="1441469.A0A1Q5Q844"/>
<dbReference type="PANTHER" id="PTHR40621">
    <property type="entry name" value="TRANSCRIPTION FACTOR KAPC-RELATED"/>
    <property type="match status" value="1"/>
</dbReference>
<dbReference type="GO" id="GO:0090575">
    <property type="term" value="C:RNA polymerase II transcription regulator complex"/>
    <property type="evidence" value="ECO:0007669"/>
    <property type="project" value="TreeGrafter"/>
</dbReference>
<evidence type="ECO:0000256" key="3">
    <source>
        <dbReference type="SAM" id="Coils"/>
    </source>
</evidence>
<feature type="region of interest" description="Disordered" evidence="4">
    <location>
        <begin position="173"/>
        <end position="263"/>
    </location>
</feature>
<dbReference type="InterPro" id="IPR050936">
    <property type="entry name" value="AP-1-like"/>
</dbReference>
<feature type="compositionally biased region" description="Polar residues" evidence="4">
    <location>
        <begin position="25"/>
        <end position="40"/>
    </location>
</feature>
<evidence type="ECO:0000313" key="7">
    <source>
        <dbReference type="Proteomes" id="UP000214365"/>
    </source>
</evidence>
<dbReference type="GeneID" id="31003827"/>